<dbReference type="InterPro" id="IPR027417">
    <property type="entry name" value="P-loop_NTPase"/>
</dbReference>
<dbReference type="EMBL" id="PYWC01000018">
    <property type="protein sequence ID" value="PWW78019.1"/>
    <property type="molecule type" value="Genomic_DNA"/>
</dbReference>
<name>A0A317SUE2_9PEZI</name>
<gene>
    <name evidence="3" type="ORF">C7212DRAFT_62747</name>
</gene>
<dbReference type="AlphaFoldDB" id="A0A317SUE2"/>
<evidence type="ECO:0000256" key="1">
    <source>
        <dbReference type="ARBA" id="ARBA00022737"/>
    </source>
</evidence>
<dbReference type="Gene3D" id="3.40.50.300">
    <property type="entry name" value="P-loop containing nucleotide triphosphate hydrolases"/>
    <property type="match status" value="1"/>
</dbReference>
<dbReference type="PANTHER" id="PTHR10039:SF14">
    <property type="entry name" value="NACHT DOMAIN-CONTAINING PROTEIN"/>
    <property type="match status" value="1"/>
</dbReference>
<reference evidence="3 4" key="1">
    <citation type="submission" date="2018-03" db="EMBL/GenBank/DDBJ databases">
        <title>Genomes of Pezizomycetes fungi and the evolution of truffles.</title>
        <authorList>
            <person name="Murat C."/>
            <person name="Payen T."/>
            <person name="Noel B."/>
            <person name="Kuo A."/>
            <person name="Martin F.M."/>
        </authorList>
    </citation>
    <scope>NUCLEOTIDE SEQUENCE [LARGE SCALE GENOMIC DNA]</scope>
    <source>
        <strain evidence="3">091103-1</strain>
    </source>
</reference>
<dbReference type="PROSITE" id="PS50837">
    <property type="entry name" value="NACHT"/>
    <property type="match status" value="1"/>
</dbReference>
<dbReference type="STRING" id="42249.A0A317SUE2"/>
<evidence type="ECO:0000259" key="2">
    <source>
        <dbReference type="PROSITE" id="PS50837"/>
    </source>
</evidence>
<dbReference type="PANTHER" id="PTHR10039">
    <property type="entry name" value="AMELOGENIN"/>
    <property type="match status" value="1"/>
</dbReference>
<organism evidence="3 4">
    <name type="scientific">Tuber magnatum</name>
    <name type="common">white Piedmont truffle</name>
    <dbReference type="NCBI Taxonomy" id="42249"/>
    <lineage>
        <taxon>Eukaryota</taxon>
        <taxon>Fungi</taxon>
        <taxon>Dikarya</taxon>
        <taxon>Ascomycota</taxon>
        <taxon>Pezizomycotina</taxon>
        <taxon>Pezizomycetes</taxon>
        <taxon>Pezizales</taxon>
        <taxon>Tuberaceae</taxon>
        <taxon>Tuber</taxon>
    </lineage>
</organism>
<accession>A0A317SUE2</accession>
<sequence length="166" mass="18276">DSTGEWIFKDDRYKKWQESEESEVLWVCGGPGTGKTMLAKRIAAEFLKGSSDPPGGVKLVFHFVSPELPTAGISTGEAESPLHGLTKAACDLLYGILQQDGSLFGGCKAKLRNQGDKIFTNPHSLWKVLRKAIHDWPAESLYILIDGVDGFKESLCEGLIERILRL</sequence>
<protein>
    <recommendedName>
        <fullName evidence="2">NACHT domain-containing protein</fullName>
    </recommendedName>
</protein>
<evidence type="ECO:0000313" key="4">
    <source>
        <dbReference type="Proteomes" id="UP000246991"/>
    </source>
</evidence>
<keyword evidence="1" id="KW-0677">Repeat</keyword>
<dbReference type="OrthoDB" id="538223at2759"/>
<feature type="non-terminal residue" evidence="3">
    <location>
        <position position="166"/>
    </location>
</feature>
<feature type="domain" description="NACHT" evidence="2">
    <location>
        <begin position="23"/>
        <end position="149"/>
    </location>
</feature>
<evidence type="ECO:0000313" key="3">
    <source>
        <dbReference type="EMBL" id="PWW78019.1"/>
    </source>
</evidence>
<dbReference type="InterPro" id="IPR007111">
    <property type="entry name" value="NACHT_NTPase"/>
</dbReference>
<feature type="non-terminal residue" evidence="3">
    <location>
        <position position="1"/>
    </location>
</feature>
<dbReference type="Pfam" id="PF24883">
    <property type="entry name" value="NPHP3_N"/>
    <property type="match status" value="1"/>
</dbReference>
<dbReference type="SUPFAM" id="SSF52540">
    <property type="entry name" value="P-loop containing nucleoside triphosphate hydrolases"/>
    <property type="match status" value="1"/>
</dbReference>
<keyword evidence="4" id="KW-1185">Reference proteome</keyword>
<proteinExistence type="predicted"/>
<dbReference type="Proteomes" id="UP000246991">
    <property type="component" value="Unassembled WGS sequence"/>
</dbReference>
<dbReference type="InterPro" id="IPR056884">
    <property type="entry name" value="NPHP3-like_N"/>
</dbReference>
<comment type="caution">
    <text evidence="3">The sequence shown here is derived from an EMBL/GenBank/DDBJ whole genome shotgun (WGS) entry which is preliminary data.</text>
</comment>